<dbReference type="SUPFAM" id="SSF53448">
    <property type="entry name" value="Nucleotide-diphospho-sugar transferases"/>
    <property type="match status" value="1"/>
</dbReference>
<keyword evidence="3" id="KW-1185">Reference proteome</keyword>
<evidence type="ECO:0000313" key="2">
    <source>
        <dbReference type="EMBL" id="OYR24065.1"/>
    </source>
</evidence>
<proteinExistence type="predicted"/>
<dbReference type="Proteomes" id="UP000216188">
    <property type="component" value="Unassembled WGS sequence"/>
</dbReference>
<dbReference type="PANTHER" id="PTHR43685">
    <property type="entry name" value="GLYCOSYLTRANSFERASE"/>
    <property type="match status" value="1"/>
</dbReference>
<dbReference type="InterPro" id="IPR050834">
    <property type="entry name" value="Glycosyltransf_2"/>
</dbReference>
<keyword evidence="2" id="KW-0808">Transferase</keyword>
<dbReference type="Gene3D" id="3.90.550.10">
    <property type="entry name" value="Spore Coat Polysaccharide Biosynthesis Protein SpsA, Chain A"/>
    <property type="match status" value="1"/>
</dbReference>
<name>A0A1A9FUS9_9HYPH</name>
<feature type="domain" description="Glycosyltransferase 2-like" evidence="1">
    <location>
        <begin position="13"/>
        <end position="127"/>
    </location>
</feature>
<dbReference type="STRING" id="419475.A8A54_19825"/>
<dbReference type="OrthoDB" id="5291101at2"/>
<accession>A0A1A9FUS9</accession>
<sequence>MARTSDHLPTVDIVIPNYNYGHYLLECANSVLSQTGVVVRLLIIDNASTDNSAALARTLAANDLRVELLLRSENLGPHASFNQAIDWARSEFFLILCADDLLSSGALARSAQLLRHCPDVHLAFGVAQSIAAHERRPQMPAFVHRGDWDIVEGRRFIECACRYAFNPVAGPTALVRTDIQKRVGYYRAELTHTDDLEMWLRFALWGNVASTRNVQAYARVHNANQSAKVAGIMNWNSEFEAAFRSFFEQEGREMAGASRHFEAARTCLTKRAYWSAFASFMRGEKDAARLMAFALKRRPLLALLPPVDYLLERRHRYHSDRG</sequence>
<dbReference type="PANTHER" id="PTHR43685:SF2">
    <property type="entry name" value="GLYCOSYLTRANSFERASE 2-LIKE DOMAIN-CONTAINING PROTEIN"/>
    <property type="match status" value="1"/>
</dbReference>
<organism evidence="2 3">
    <name type="scientific">Brucella pseudogrignonensis</name>
    <dbReference type="NCBI Taxonomy" id="419475"/>
    <lineage>
        <taxon>Bacteria</taxon>
        <taxon>Pseudomonadati</taxon>
        <taxon>Pseudomonadota</taxon>
        <taxon>Alphaproteobacteria</taxon>
        <taxon>Hyphomicrobiales</taxon>
        <taxon>Brucellaceae</taxon>
        <taxon>Brucella/Ochrobactrum group</taxon>
        <taxon>Brucella</taxon>
    </lineage>
</organism>
<dbReference type="InterPro" id="IPR029044">
    <property type="entry name" value="Nucleotide-diphossugar_trans"/>
</dbReference>
<comment type="caution">
    <text evidence="2">The sequence shown here is derived from an EMBL/GenBank/DDBJ whole genome shotgun (WGS) entry which is preliminary data.</text>
</comment>
<dbReference type="InterPro" id="IPR001173">
    <property type="entry name" value="Glyco_trans_2-like"/>
</dbReference>
<evidence type="ECO:0000313" key="3">
    <source>
        <dbReference type="Proteomes" id="UP000216188"/>
    </source>
</evidence>
<dbReference type="CDD" id="cd00761">
    <property type="entry name" value="Glyco_tranf_GTA_type"/>
    <property type="match status" value="1"/>
</dbReference>
<dbReference type="RefSeq" id="WP_007880567.1">
    <property type="nucleotide sequence ID" value="NZ_JBBGZF010000003.1"/>
</dbReference>
<dbReference type="AlphaFoldDB" id="A0A1A9FUS9"/>
<protein>
    <submittedName>
        <fullName evidence="2">Glycosyl transferase 2 family protein</fullName>
    </submittedName>
</protein>
<dbReference type="GO" id="GO:0016740">
    <property type="term" value="F:transferase activity"/>
    <property type="evidence" value="ECO:0007669"/>
    <property type="project" value="UniProtKB-KW"/>
</dbReference>
<evidence type="ECO:0000259" key="1">
    <source>
        <dbReference type="Pfam" id="PF00535"/>
    </source>
</evidence>
<dbReference type="EMBL" id="NNRM01000036">
    <property type="protein sequence ID" value="OYR24065.1"/>
    <property type="molecule type" value="Genomic_DNA"/>
</dbReference>
<dbReference type="KEGG" id="ops:A8A54_19825"/>
<gene>
    <name evidence="2" type="ORF">CEV34_3187</name>
</gene>
<dbReference type="Pfam" id="PF00535">
    <property type="entry name" value="Glycos_transf_2"/>
    <property type="match status" value="1"/>
</dbReference>
<reference evidence="2 3" key="1">
    <citation type="submission" date="2017-07" db="EMBL/GenBank/DDBJ databases">
        <title>Phylogenetic study on the rhizospheric bacterium Ochrobactrum sp. A44.</title>
        <authorList>
            <person name="Krzyzanowska D.M."/>
            <person name="Ossowicki A."/>
            <person name="Rajewska M."/>
            <person name="Maciag T."/>
            <person name="Kaczynski Z."/>
            <person name="Czerwicka M."/>
            <person name="Jafra S."/>
        </authorList>
    </citation>
    <scope>NUCLEOTIDE SEQUENCE [LARGE SCALE GENOMIC DNA]</scope>
    <source>
        <strain evidence="2 3">CCUG 30717</strain>
    </source>
</reference>